<keyword evidence="2" id="KW-0732">Signal</keyword>
<proteinExistence type="predicted"/>
<dbReference type="Proteomes" id="UP000051086">
    <property type="component" value="Unassembled WGS sequence"/>
</dbReference>
<dbReference type="EMBL" id="CYSB01000028">
    <property type="protein sequence ID" value="CUH67052.1"/>
    <property type="molecule type" value="Genomic_DNA"/>
</dbReference>
<evidence type="ECO:0000313" key="4">
    <source>
        <dbReference type="EMBL" id="CUH71086.1"/>
    </source>
</evidence>
<reference evidence="4 6" key="1">
    <citation type="submission" date="2015-09" db="EMBL/GenBank/DDBJ databases">
        <authorList>
            <consortium name="Swine Surveillance"/>
        </authorList>
    </citation>
    <scope>NUCLEOTIDE SEQUENCE [LARGE SCALE GENOMIC DNA]</scope>
    <source>
        <strain evidence="4 6">5120</strain>
    </source>
</reference>
<protein>
    <submittedName>
        <fullName evidence="4">Uncharacterized protein</fullName>
    </submittedName>
</protein>
<feature type="region of interest" description="Disordered" evidence="1">
    <location>
        <begin position="215"/>
        <end position="235"/>
    </location>
</feature>
<evidence type="ECO:0000313" key="6">
    <source>
        <dbReference type="Proteomes" id="UP000051887"/>
    </source>
</evidence>
<organism evidence="4 6">
    <name type="scientific">Thalassovita autumnalis</name>
    <dbReference type="NCBI Taxonomy" id="2072972"/>
    <lineage>
        <taxon>Bacteria</taxon>
        <taxon>Pseudomonadati</taxon>
        <taxon>Pseudomonadota</taxon>
        <taxon>Alphaproteobacteria</taxon>
        <taxon>Rhodobacterales</taxon>
        <taxon>Roseobacteraceae</taxon>
        <taxon>Thalassovita</taxon>
    </lineage>
</organism>
<sequence length="466" mass="50902">MKQLSLFALVALSHVVAGGHSLAQTATARVEEFTAENAIVDTSIPFAIGASEARQSLRGAFGWPTFQEGLVEGVYFRFDPDGYARFSPNPRLDVDVFEVLCKSRTQECHGRKAGLTVFLTPQGQLQLTLEGVIAGDGFYLSEGVSEIQIPERVLQPLDLQMENLLASSVELIVRRGGEEVSRHSLRGFVATTAYLRWVAARQDYAVLPRGWPVPNSRTNTPSQGRVQTTNWQSPTPQPQVIAITQPAAPGPAGLSPDRIDAQLQELRDMVTALRRPPEVAGGEEIASTSDEVARLEQLLLDLTDEVQLLRDPVSPQITQPVVEEIVSLPSQSMAEVKNGQTTEHRTTEKLTYLVEQLGLDLRTAVAVLELAEQELQDDGALATPEDLYTPSVTTVASPPIQSDLLESLWGEINQPQIMEIEAATPEIEVEVKPSMPVTVREYRLLSDYFASAALPILAPEVSGDTH</sequence>
<feature type="compositionally biased region" description="Polar residues" evidence="1">
    <location>
        <begin position="215"/>
        <end position="234"/>
    </location>
</feature>
<dbReference type="Proteomes" id="UP000051887">
    <property type="component" value="Unassembled WGS sequence"/>
</dbReference>
<evidence type="ECO:0000313" key="5">
    <source>
        <dbReference type="Proteomes" id="UP000051086"/>
    </source>
</evidence>
<dbReference type="AlphaFoldDB" id="A0A0P1FRH4"/>
<reference evidence="3 5" key="2">
    <citation type="submission" date="2015-09" db="EMBL/GenBank/DDBJ databases">
        <authorList>
            <person name="Rodrigo-Torres L."/>
            <person name="Arahal D.R."/>
        </authorList>
    </citation>
    <scope>NUCLEOTIDE SEQUENCE [LARGE SCALE GENOMIC DNA]</scope>
    <source>
        <strain evidence="3 5">CECT 5118</strain>
    </source>
</reference>
<accession>A0A0P1FRH4</accession>
<dbReference type="EMBL" id="CYSC01000016">
    <property type="protein sequence ID" value="CUH71086.1"/>
    <property type="molecule type" value="Genomic_DNA"/>
</dbReference>
<evidence type="ECO:0000256" key="1">
    <source>
        <dbReference type="SAM" id="MobiDB-lite"/>
    </source>
</evidence>
<evidence type="ECO:0000313" key="3">
    <source>
        <dbReference type="EMBL" id="CUH67052.1"/>
    </source>
</evidence>
<evidence type="ECO:0000256" key="2">
    <source>
        <dbReference type="SAM" id="SignalP"/>
    </source>
</evidence>
<feature type="chain" id="PRO_5009792490" evidence="2">
    <location>
        <begin position="24"/>
        <end position="466"/>
    </location>
</feature>
<feature type="signal peptide" evidence="2">
    <location>
        <begin position="1"/>
        <end position="23"/>
    </location>
</feature>
<keyword evidence="5" id="KW-1185">Reference proteome</keyword>
<gene>
    <name evidence="3" type="ORF">TL5118_02020</name>
    <name evidence="4" type="ORF">TL5120_00866</name>
</gene>
<name>A0A0P1FRH4_9RHOB</name>